<dbReference type="InterPro" id="IPR001757">
    <property type="entry name" value="P_typ_ATPase"/>
</dbReference>
<evidence type="ECO:0000256" key="8">
    <source>
        <dbReference type="ARBA" id="ARBA00022741"/>
    </source>
</evidence>
<evidence type="ECO:0000256" key="7">
    <source>
        <dbReference type="ARBA" id="ARBA00022723"/>
    </source>
</evidence>
<dbReference type="PANTHER" id="PTHR43520:SF5">
    <property type="entry name" value="CATION-TRANSPORTING P-TYPE ATPASE-RELATED"/>
    <property type="match status" value="1"/>
</dbReference>
<keyword evidence="10" id="KW-0460">Magnesium</keyword>
<dbReference type="SUPFAM" id="SSF56784">
    <property type="entry name" value="HAD-like"/>
    <property type="match status" value="1"/>
</dbReference>
<dbReference type="CDD" id="cd00371">
    <property type="entry name" value="HMA"/>
    <property type="match status" value="1"/>
</dbReference>
<dbReference type="Gene3D" id="2.70.150.10">
    <property type="entry name" value="Calcium-transporting ATPase, cytoplasmic transduction domain A"/>
    <property type="match status" value="1"/>
</dbReference>
<dbReference type="KEGG" id="dwd:DSCW_46830"/>
<dbReference type="InterPro" id="IPR027256">
    <property type="entry name" value="P-typ_ATPase_IB"/>
</dbReference>
<feature type="transmembrane region" description="Helical" evidence="15">
    <location>
        <begin position="435"/>
        <end position="458"/>
    </location>
</feature>
<evidence type="ECO:0000256" key="1">
    <source>
        <dbReference type="ARBA" id="ARBA00004651"/>
    </source>
</evidence>
<dbReference type="EMBL" id="AP021875">
    <property type="protein sequence ID" value="BBO77266.1"/>
    <property type="molecule type" value="Genomic_DNA"/>
</dbReference>
<evidence type="ECO:0000259" key="17">
    <source>
        <dbReference type="PROSITE" id="PS50846"/>
    </source>
</evidence>
<keyword evidence="5" id="KW-0597">Phosphoprotein</keyword>
<evidence type="ECO:0000256" key="2">
    <source>
        <dbReference type="ARBA" id="ARBA00006024"/>
    </source>
</evidence>
<dbReference type="GO" id="GO:0043682">
    <property type="term" value="F:P-type divalent copper transporter activity"/>
    <property type="evidence" value="ECO:0007669"/>
    <property type="project" value="TreeGrafter"/>
</dbReference>
<keyword evidence="11" id="KW-1278">Translocase</keyword>
<feature type="transmembrane region" description="Helical" evidence="15">
    <location>
        <begin position="188"/>
        <end position="209"/>
    </location>
</feature>
<evidence type="ECO:0000256" key="14">
    <source>
        <dbReference type="ARBA" id="ARBA00023136"/>
    </source>
</evidence>
<dbReference type="GO" id="GO:0055070">
    <property type="term" value="P:copper ion homeostasis"/>
    <property type="evidence" value="ECO:0007669"/>
    <property type="project" value="TreeGrafter"/>
</dbReference>
<evidence type="ECO:0000256" key="9">
    <source>
        <dbReference type="ARBA" id="ARBA00022840"/>
    </source>
</evidence>
<proteinExistence type="inferred from homology"/>
<dbReference type="NCBIfam" id="TIGR01525">
    <property type="entry name" value="ATPase-IB_hvy"/>
    <property type="match status" value="1"/>
</dbReference>
<keyword evidence="4 15" id="KW-1003">Cell membrane</keyword>
<dbReference type="Pfam" id="PF00403">
    <property type="entry name" value="HMA"/>
    <property type="match status" value="1"/>
</dbReference>
<keyword evidence="9 15" id="KW-0067">ATP-binding</keyword>
<gene>
    <name evidence="18" type="ORF">DSCW_46830</name>
</gene>
<dbReference type="InterPro" id="IPR006121">
    <property type="entry name" value="HMA_dom"/>
</dbReference>
<dbReference type="Proteomes" id="UP000427769">
    <property type="component" value="Chromosome"/>
</dbReference>
<dbReference type="PANTHER" id="PTHR43520">
    <property type="entry name" value="ATP7, ISOFORM B"/>
    <property type="match status" value="1"/>
</dbReference>
<keyword evidence="19" id="KW-1185">Reference proteome</keyword>
<dbReference type="GO" id="GO:0005507">
    <property type="term" value="F:copper ion binding"/>
    <property type="evidence" value="ECO:0007669"/>
    <property type="project" value="TreeGrafter"/>
</dbReference>
<dbReference type="InterPro" id="IPR059000">
    <property type="entry name" value="ATPase_P-type_domA"/>
</dbReference>
<evidence type="ECO:0000256" key="6">
    <source>
        <dbReference type="ARBA" id="ARBA00022692"/>
    </source>
</evidence>
<keyword evidence="12 15" id="KW-1133">Transmembrane helix</keyword>
<dbReference type="RefSeq" id="WP_155306031.1">
    <property type="nucleotide sequence ID" value="NZ_AP021875.1"/>
</dbReference>
<dbReference type="InterPro" id="IPR008250">
    <property type="entry name" value="ATPase_P-typ_transduc_dom_A_sf"/>
</dbReference>
<dbReference type="NCBIfam" id="TIGR01511">
    <property type="entry name" value="ATPase-IB1_Cu"/>
    <property type="match status" value="1"/>
</dbReference>
<dbReference type="SUPFAM" id="SSF81653">
    <property type="entry name" value="Calcium ATPase, transduction domain A"/>
    <property type="match status" value="1"/>
</dbReference>
<reference evidence="18 19" key="1">
    <citation type="submission" date="2019-11" db="EMBL/GenBank/DDBJ databases">
        <title>Comparative genomics of hydrocarbon-degrading Desulfosarcina strains.</title>
        <authorList>
            <person name="Watanabe M."/>
            <person name="Kojima H."/>
            <person name="Fukui M."/>
        </authorList>
    </citation>
    <scope>NUCLEOTIDE SEQUENCE [LARGE SCALE GENOMIC DNA]</scope>
    <source>
        <strain evidence="18 19">PP31</strain>
    </source>
</reference>
<comment type="subcellular location">
    <subcellularLocation>
        <location evidence="1">Cell membrane</location>
        <topology evidence="1">Multi-pass membrane protein</topology>
    </subcellularLocation>
</comment>
<dbReference type="InterPro" id="IPR023299">
    <property type="entry name" value="ATPase_P-typ_cyto_dom_N"/>
</dbReference>
<dbReference type="PRINTS" id="PR00119">
    <property type="entry name" value="CATATPASE"/>
</dbReference>
<dbReference type="NCBIfam" id="TIGR01494">
    <property type="entry name" value="ATPase_P-type"/>
    <property type="match status" value="2"/>
</dbReference>
<protein>
    <submittedName>
        <fullName evidence="18">Copper-transporting ATPase</fullName>
    </submittedName>
</protein>
<accession>A0A5K7Z648</accession>
<dbReference type="GO" id="GO:0005886">
    <property type="term" value="C:plasma membrane"/>
    <property type="evidence" value="ECO:0007669"/>
    <property type="project" value="UniProtKB-SubCell"/>
</dbReference>
<evidence type="ECO:0000256" key="3">
    <source>
        <dbReference type="ARBA" id="ARBA00022448"/>
    </source>
</evidence>
<evidence type="ECO:0000256" key="10">
    <source>
        <dbReference type="ARBA" id="ARBA00022842"/>
    </source>
</evidence>
<dbReference type="PROSITE" id="PS00154">
    <property type="entry name" value="ATPASE_E1_E2"/>
    <property type="match status" value="1"/>
</dbReference>
<dbReference type="Gene3D" id="3.30.70.100">
    <property type="match status" value="1"/>
</dbReference>
<dbReference type="GO" id="GO:0005524">
    <property type="term" value="F:ATP binding"/>
    <property type="evidence" value="ECO:0007669"/>
    <property type="project" value="UniProtKB-UniRule"/>
</dbReference>
<feature type="region of interest" description="Disordered" evidence="16">
    <location>
        <begin position="363"/>
        <end position="383"/>
    </location>
</feature>
<feature type="transmembrane region" description="Helical" evidence="15">
    <location>
        <begin position="777"/>
        <end position="796"/>
    </location>
</feature>
<dbReference type="Pfam" id="PF00122">
    <property type="entry name" value="E1-E2_ATPase"/>
    <property type="match status" value="1"/>
</dbReference>
<evidence type="ECO:0000256" key="12">
    <source>
        <dbReference type="ARBA" id="ARBA00022989"/>
    </source>
</evidence>
<evidence type="ECO:0000256" key="13">
    <source>
        <dbReference type="ARBA" id="ARBA00023065"/>
    </source>
</evidence>
<dbReference type="InterPro" id="IPR018303">
    <property type="entry name" value="ATPase_P-typ_P_site"/>
</dbReference>
<dbReference type="InterPro" id="IPR023214">
    <property type="entry name" value="HAD_sf"/>
</dbReference>
<feature type="transmembrane region" description="Helical" evidence="15">
    <location>
        <begin position="258"/>
        <end position="275"/>
    </location>
</feature>
<keyword evidence="3" id="KW-0813">Transport</keyword>
<dbReference type="PROSITE" id="PS50846">
    <property type="entry name" value="HMA_2"/>
    <property type="match status" value="1"/>
</dbReference>
<evidence type="ECO:0000313" key="19">
    <source>
        <dbReference type="Proteomes" id="UP000427769"/>
    </source>
</evidence>
<evidence type="ECO:0000256" key="11">
    <source>
        <dbReference type="ARBA" id="ARBA00022967"/>
    </source>
</evidence>
<dbReference type="GO" id="GO:0016887">
    <property type="term" value="F:ATP hydrolysis activity"/>
    <property type="evidence" value="ECO:0007669"/>
    <property type="project" value="InterPro"/>
</dbReference>
<feature type="transmembrane region" description="Helical" evidence="15">
    <location>
        <begin position="221"/>
        <end position="238"/>
    </location>
</feature>
<dbReference type="Gene3D" id="3.40.50.1000">
    <property type="entry name" value="HAD superfamily/HAD-like"/>
    <property type="match status" value="1"/>
</dbReference>
<dbReference type="Pfam" id="PF00702">
    <property type="entry name" value="Hydrolase"/>
    <property type="match status" value="1"/>
</dbReference>
<evidence type="ECO:0000256" key="16">
    <source>
        <dbReference type="SAM" id="MobiDB-lite"/>
    </source>
</evidence>
<keyword evidence="13" id="KW-0406">Ion transport</keyword>
<keyword evidence="6 15" id="KW-0812">Transmembrane</keyword>
<evidence type="ECO:0000256" key="15">
    <source>
        <dbReference type="RuleBase" id="RU362081"/>
    </source>
</evidence>
<dbReference type="OrthoDB" id="5496529at2"/>
<dbReference type="InterPro" id="IPR023298">
    <property type="entry name" value="ATPase_P-typ_TM_dom_sf"/>
</dbReference>
<keyword evidence="7 15" id="KW-0479">Metal-binding</keyword>
<evidence type="ECO:0000256" key="4">
    <source>
        <dbReference type="ARBA" id="ARBA00022475"/>
    </source>
</evidence>
<name>A0A5K7Z648_9BACT</name>
<dbReference type="InterPro" id="IPR036163">
    <property type="entry name" value="HMA_dom_sf"/>
</dbReference>
<keyword evidence="14 15" id="KW-0472">Membrane</keyword>
<keyword evidence="8 15" id="KW-0547">Nucleotide-binding</keyword>
<feature type="domain" description="HMA" evidence="17">
    <location>
        <begin position="103"/>
        <end position="169"/>
    </location>
</feature>
<sequence length="827" mass="89073">MTPANCDLCGLPLRYATVHQTIQGRPLKFCCQGCSMVYTMLLESAEINDPARFKESDLYRQCVAAGVIPADEEDLKRIHREKPSTPSTAADSGRDEQNGTETLAFNLTVEGMWCTACAWVIEKTVAGLDGVEEAHCHFSTDRLHCRYRPDRVAPDQIHRALSRLGYQSREAGSTDADRTGLRRELTRLIVTGLLSANVMMLSWALYAGFFTDLPADAVSKISFPIVAMALVVFVYGGGPMLRKAWFGLIHRSPGMETLVGLAAGCAFVYSLINWLSGSIHLYFDTACMLITLVLLGKFLEQQARGRVRRDLDAFFALQPAKVRLIADAWPQGKYVAIGQLSDGDRFAVEDDEILPADGRVESGKAELDESSLTGEPRPVRVSEGDTVKSGTRVIAGRIVATAETVGTDTVLGRMIAIMSRSLEQKSRFEGRTDRMLRWFVPIVVGLACSTGLACLAVGMPAEQAMVRAVTVMVISCPCALGVAIPMARLAGISLAGRKGILVREIEAFERAGTIDSIVFDKTGTLTRGRWQASGIRCRPGCEEEAIVSLAAGLEQNYDHEIARAIKADAQKKGIEPAAVVDTAIFPEGVQGRTGEKVLCIGTRAFAWKDAFPENIPDDISDELAQGAPTSRVFFSIDGRPAAILFFGDAVRPSVPALVADLKHKIADLHLISGDGDAATREVACFVDMPHARGGLMPADKADYVKALIDSGQQVAMVGDGVNDAAAMARSHLAVAVQSGLGLAKEAAHVTLMRGDPAQLLDFFPLSHQVNAKVAQNLWCAWIYNLISIPVAMSGLLTPLVAATAMLLSSLTVIGNTLLLVRRDGSDP</sequence>
<dbReference type="SUPFAM" id="SSF81665">
    <property type="entry name" value="Calcium ATPase, transmembrane domain M"/>
    <property type="match status" value="1"/>
</dbReference>
<evidence type="ECO:0000256" key="5">
    <source>
        <dbReference type="ARBA" id="ARBA00022553"/>
    </source>
</evidence>
<dbReference type="Gene3D" id="3.40.1110.10">
    <property type="entry name" value="Calcium-transporting ATPase, cytoplasmic domain N"/>
    <property type="match status" value="1"/>
</dbReference>
<dbReference type="InterPro" id="IPR036412">
    <property type="entry name" value="HAD-like_sf"/>
</dbReference>
<organism evidence="18 19">
    <name type="scientific">Desulfosarcina widdelii</name>
    <dbReference type="NCBI Taxonomy" id="947919"/>
    <lineage>
        <taxon>Bacteria</taxon>
        <taxon>Pseudomonadati</taxon>
        <taxon>Thermodesulfobacteriota</taxon>
        <taxon>Desulfobacteria</taxon>
        <taxon>Desulfobacterales</taxon>
        <taxon>Desulfosarcinaceae</taxon>
        <taxon>Desulfosarcina</taxon>
    </lineage>
</organism>
<feature type="transmembrane region" description="Helical" evidence="15">
    <location>
        <begin position="281"/>
        <end position="299"/>
    </location>
</feature>
<feature type="transmembrane region" description="Helical" evidence="15">
    <location>
        <begin position="464"/>
        <end position="487"/>
    </location>
</feature>
<dbReference type="AlphaFoldDB" id="A0A5K7Z648"/>
<dbReference type="SUPFAM" id="SSF55008">
    <property type="entry name" value="HMA, heavy metal-associated domain"/>
    <property type="match status" value="1"/>
</dbReference>
<comment type="similarity">
    <text evidence="2 15">Belongs to the cation transport ATPase (P-type) (TC 3.A.3) family. Type IB subfamily.</text>
</comment>
<evidence type="ECO:0000313" key="18">
    <source>
        <dbReference type="EMBL" id="BBO77266.1"/>
    </source>
</evidence>